<accession>A0AAD2FPF6</accession>
<keyword evidence="3" id="KW-1185">Reference proteome</keyword>
<name>A0AAD2FPF6_9STRA</name>
<feature type="region of interest" description="Disordered" evidence="1">
    <location>
        <begin position="19"/>
        <end position="42"/>
    </location>
</feature>
<dbReference type="EMBL" id="CAKOGP040001747">
    <property type="protein sequence ID" value="CAJ1948447.1"/>
    <property type="molecule type" value="Genomic_DNA"/>
</dbReference>
<dbReference type="AlphaFoldDB" id="A0AAD2FPF6"/>
<dbReference type="Proteomes" id="UP001295423">
    <property type="component" value="Unassembled WGS sequence"/>
</dbReference>
<reference evidence="2" key="1">
    <citation type="submission" date="2023-08" db="EMBL/GenBank/DDBJ databases">
        <authorList>
            <person name="Audoor S."/>
            <person name="Bilcke G."/>
        </authorList>
    </citation>
    <scope>NUCLEOTIDE SEQUENCE</scope>
</reference>
<sequence>MDPGPKSRICKEEQEELISAVSDNTDESSSPSAFECSHSPRSKEGIIVGKSVDITTLTSEPPANGKQYEKYAWKDLPPKVQEAATCLGYTEQLWNENQQDPEKDKYWEELNVHEKEAAKILGYDEVHWDFGDKQVEPADYDDMYWNQLPKHIRKAYRVLGYRKTGWNEDESPASFDKDWFELTEAEQKAATIVGYTAETWDDDPDDMQEEGIKEGAIYFVKGSCYVLLDCLSMSSFFGIINALFSLGREYLDDNALGVLKILTGLAIMQLSGQMHKWLEDEEEEAATRQRGQNSTAQPTLFRSFLNLFSWWSIFAGVDHFLDAFENDVLYFYSDSSWYLKLCEEPDNATQCVLNATSGNNMTTELLLNATAGNITMHSPLVARLLNYTDRIEEFMIDCACEILDDDQERLGPVYLWTVFIGSAVTLWYAFDDNFLTGCDPD</sequence>
<evidence type="ECO:0000256" key="1">
    <source>
        <dbReference type="SAM" id="MobiDB-lite"/>
    </source>
</evidence>
<proteinExistence type="predicted"/>
<organism evidence="2 3">
    <name type="scientific">Cylindrotheca closterium</name>
    <dbReference type="NCBI Taxonomy" id="2856"/>
    <lineage>
        <taxon>Eukaryota</taxon>
        <taxon>Sar</taxon>
        <taxon>Stramenopiles</taxon>
        <taxon>Ochrophyta</taxon>
        <taxon>Bacillariophyta</taxon>
        <taxon>Bacillariophyceae</taxon>
        <taxon>Bacillariophycidae</taxon>
        <taxon>Bacillariales</taxon>
        <taxon>Bacillariaceae</taxon>
        <taxon>Cylindrotheca</taxon>
    </lineage>
</organism>
<evidence type="ECO:0000313" key="3">
    <source>
        <dbReference type="Proteomes" id="UP001295423"/>
    </source>
</evidence>
<comment type="caution">
    <text evidence="2">The sequence shown here is derived from an EMBL/GenBank/DDBJ whole genome shotgun (WGS) entry which is preliminary data.</text>
</comment>
<feature type="compositionally biased region" description="Polar residues" evidence="1">
    <location>
        <begin position="21"/>
        <end position="32"/>
    </location>
</feature>
<protein>
    <submittedName>
        <fullName evidence="2">Uncharacterized protein</fullName>
    </submittedName>
</protein>
<evidence type="ECO:0000313" key="2">
    <source>
        <dbReference type="EMBL" id="CAJ1948447.1"/>
    </source>
</evidence>
<gene>
    <name evidence="2" type="ORF">CYCCA115_LOCUS11621</name>
</gene>